<gene>
    <name evidence="1" type="ORF">C3K47_10695</name>
</gene>
<organism evidence="1 2">
    <name type="scientific">Solitalea longa</name>
    <dbReference type="NCBI Taxonomy" id="2079460"/>
    <lineage>
        <taxon>Bacteria</taxon>
        <taxon>Pseudomonadati</taxon>
        <taxon>Bacteroidota</taxon>
        <taxon>Sphingobacteriia</taxon>
        <taxon>Sphingobacteriales</taxon>
        <taxon>Sphingobacteriaceae</taxon>
        <taxon>Solitalea</taxon>
    </lineage>
</organism>
<evidence type="ECO:0000313" key="1">
    <source>
        <dbReference type="EMBL" id="POY36217.1"/>
    </source>
</evidence>
<dbReference type="Proteomes" id="UP000236893">
    <property type="component" value="Unassembled WGS sequence"/>
</dbReference>
<dbReference type="PROSITE" id="PS51257">
    <property type="entry name" value="PROKAR_LIPOPROTEIN"/>
    <property type="match status" value="1"/>
</dbReference>
<dbReference type="InterPro" id="IPR032299">
    <property type="entry name" value="DUF4843"/>
</dbReference>
<dbReference type="AlphaFoldDB" id="A0A2S5A1R6"/>
<proteinExistence type="predicted"/>
<dbReference type="RefSeq" id="WP_103789135.1">
    <property type="nucleotide sequence ID" value="NZ_PQVF01000007.1"/>
</dbReference>
<sequence length="257" mass="29522">MKSIKRLIAVALVSSVLVSCEKEKFPFTDVARVQFGPQQSQFYTPNANLADTLKNYNFVYIGNKASDTVYFDLYASGGVSDQDRIFTLKQVKVDGANNAVAGQHYRAFDNELMKNKYFVKAGQVHARVPIIVYRDASLKNMEVVLKFQVQENANFKLGEASNLWRKLILSDRLGRNAQWDLKIYKDLLGDYSRVKHQFLIDHTGQLWSEDWMIKILEEDPGQLFNWVNITKAAWVDYNNAHPLDKLKDENGVFVIFP</sequence>
<accession>A0A2S5A1R6</accession>
<evidence type="ECO:0008006" key="3">
    <source>
        <dbReference type="Google" id="ProtNLM"/>
    </source>
</evidence>
<keyword evidence="2" id="KW-1185">Reference proteome</keyword>
<protein>
    <recommendedName>
        <fullName evidence="3">DUF4843 domain-containing protein</fullName>
    </recommendedName>
</protein>
<dbReference type="OrthoDB" id="1092914at2"/>
<name>A0A2S5A1R6_9SPHI</name>
<dbReference type="EMBL" id="PQVF01000007">
    <property type="protein sequence ID" value="POY36217.1"/>
    <property type="molecule type" value="Genomic_DNA"/>
</dbReference>
<dbReference type="Pfam" id="PF16132">
    <property type="entry name" value="DUF4843"/>
    <property type="match status" value="1"/>
</dbReference>
<reference evidence="1 2" key="1">
    <citation type="submission" date="2018-01" db="EMBL/GenBank/DDBJ databases">
        <authorList>
            <person name="Gaut B.S."/>
            <person name="Morton B.R."/>
            <person name="Clegg M.T."/>
            <person name="Duvall M.R."/>
        </authorList>
    </citation>
    <scope>NUCLEOTIDE SEQUENCE [LARGE SCALE GENOMIC DNA]</scope>
    <source>
        <strain evidence="1 2">HR-AV</strain>
    </source>
</reference>
<evidence type="ECO:0000313" key="2">
    <source>
        <dbReference type="Proteomes" id="UP000236893"/>
    </source>
</evidence>
<comment type="caution">
    <text evidence="1">The sequence shown here is derived from an EMBL/GenBank/DDBJ whole genome shotgun (WGS) entry which is preliminary data.</text>
</comment>